<evidence type="ECO:0000256" key="3">
    <source>
        <dbReference type="SAM" id="Phobius"/>
    </source>
</evidence>
<dbReference type="Proteomes" id="UP000010552">
    <property type="component" value="Unassembled WGS sequence"/>
</dbReference>
<keyword evidence="1" id="KW-1015">Disulfide bond</keyword>
<dbReference type="InterPro" id="IPR036249">
    <property type="entry name" value="Thioredoxin-like_sf"/>
</dbReference>
<feature type="transmembrane region" description="Helical" evidence="3">
    <location>
        <begin position="80"/>
        <end position="100"/>
    </location>
</feature>
<evidence type="ECO:0000313" key="6">
    <source>
        <dbReference type="Proteomes" id="UP000010552"/>
    </source>
</evidence>
<keyword evidence="3" id="KW-0812">Transmembrane</keyword>
<evidence type="ECO:0000256" key="2">
    <source>
        <dbReference type="ARBA" id="ARBA00023284"/>
    </source>
</evidence>
<proteinExistence type="predicted"/>
<dbReference type="InParanoid" id="L5K2K1"/>
<dbReference type="PANTHER" id="PTHR46115">
    <property type="entry name" value="THIOREDOXIN-LIKE PROTEIN 1"/>
    <property type="match status" value="1"/>
</dbReference>
<organism evidence="5 6">
    <name type="scientific">Pteropus alecto</name>
    <name type="common">Black flying fox</name>
    <dbReference type="NCBI Taxonomy" id="9402"/>
    <lineage>
        <taxon>Eukaryota</taxon>
        <taxon>Metazoa</taxon>
        <taxon>Chordata</taxon>
        <taxon>Craniata</taxon>
        <taxon>Vertebrata</taxon>
        <taxon>Euteleostomi</taxon>
        <taxon>Mammalia</taxon>
        <taxon>Eutheria</taxon>
        <taxon>Laurasiatheria</taxon>
        <taxon>Chiroptera</taxon>
        <taxon>Yinpterochiroptera</taxon>
        <taxon>Pteropodoidea</taxon>
        <taxon>Pteropodidae</taxon>
        <taxon>Pteropodinae</taxon>
        <taxon>Pteropus</taxon>
    </lineage>
</organism>
<keyword evidence="6" id="KW-1185">Reference proteome</keyword>
<sequence length="112" mass="13180">MVKQVERKYAFQEALNSAGDKLTVVDFSATWRGSCKMRKPPFHPPSERYSNAVFLDVKADRVIVRMLLQSEVECMPTFRFFFFLSFFFLISFSITNLPVLKKGQKMDEFFWS</sequence>
<evidence type="ECO:0000313" key="5">
    <source>
        <dbReference type="EMBL" id="ELK05904.1"/>
    </source>
</evidence>
<evidence type="ECO:0000256" key="1">
    <source>
        <dbReference type="ARBA" id="ARBA00023157"/>
    </source>
</evidence>
<gene>
    <name evidence="5" type="ORF">PAL_GLEAN10017397</name>
</gene>
<dbReference type="STRING" id="9402.L5K2K1"/>
<feature type="domain" description="Thioredoxin" evidence="4">
    <location>
        <begin position="6"/>
        <end position="81"/>
    </location>
</feature>
<dbReference type="FunCoup" id="L5K2K1">
    <property type="interactions" value="1462"/>
</dbReference>
<keyword evidence="2" id="KW-0676">Redox-active center</keyword>
<keyword evidence="3" id="KW-1133">Transmembrane helix</keyword>
<dbReference type="AlphaFoldDB" id="L5K2K1"/>
<dbReference type="Pfam" id="PF00085">
    <property type="entry name" value="Thioredoxin"/>
    <property type="match status" value="1"/>
</dbReference>
<protein>
    <submittedName>
        <fullName evidence="5">Thioredoxin</fullName>
    </submittedName>
</protein>
<dbReference type="Gene3D" id="3.40.30.10">
    <property type="entry name" value="Glutaredoxin"/>
    <property type="match status" value="1"/>
</dbReference>
<accession>L5K2K1</accession>
<reference evidence="6" key="1">
    <citation type="journal article" date="2013" name="Science">
        <title>Comparative analysis of bat genomes provides insight into the evolution of flight and immunity.</title>
        <authorList>
            <person name="Zhang G."/>
            <person name="Cowled C."/>
            <person name="Shi Z."/>
            <person name="Huang Z."/>
            <person name="Bishop-Lilly K.A."/>
            <person name="Fang X."/>
            <person name="Wynne J.W."/>
            <person name="Xiong Z."/>
            <person name="Baker M.L."/>
            <person name="Zhao W."/>
            <person name="Tachedjian M."/>
            <person name="Zhu Y."/>
            <person name="Zhou P."/>
            <person name="Jiang X."/>
            <person name="Ng J."/>
            <person name="Yang L."/>
            <person name="Wu L."/>
            <person name="Xiao J."/>
            <person name="Feng Y."/>
            <person name="Chen Y."/>
            <person name="Sun X."/>
            <person name="Zhang Y."/>
            <person name="Marsh G.A."/>
            <person name="Crameri G."/>
            <person name="Broder C.C."/>
            <person name="Frey K.G."/>
            <person name="Wang L.F."/>
            <person name="Wang J."/>
        </authorList>
    </citation>
    <scope>NUCLEOTIDE SEQUENCE [LARGE SCALE GENOMIC DNA]</scope>
</reference>
<name>L5K2K1_PTEAL</name>
<dbReference type="EMBL" id="KB031037">
    <property type="protein sequence ID" value="ELK05904.1"/>
    <property type="molecule type" value="Genomic_DNA"/>
</dbReference>
<dbReference type="CDD" id="cd02947">
    <property type="entry name" value="TRX_family"/>
    <property type="match status" value="1"/>
</dbReference>
<keyword evidence="3" id="KW-0472">Membrane</keyword>
<evidence type="ECO:0000259" key="4">
    <source>
        <dbReference type="Pfam" id="PF00085"/>
    </source>
</evidence>
<dbReference type="SUPFAM" id="SSF52833">
    <property type="entry name" value="Thioredoxin-like"/>
    <property type="match status" value="1"/>
</dbReference>
<dbReference type="InterPro" id="IPR013766">
    <property type="entry name" value="Thioredoxin_domain"/>
</dbReference>